<proteinExistence type="predicted"/>
<evidence type="ECO:0000256" key="1">
    <source>
        <dbReference type="SAM" id="MobiDB-lite"/>
    </source>
</evidence>
<accession>A0A4U1IL84</accession>
<dbReference type="Proteomes" id="UP000309215">
    <property type="component" value="Unassembled WGS sequence"/>
</dbReference>
<evidence type="ECO:0000313" key="3">
    <source>
        <dbReference type="Proteomes" id="UP000309215"/>
    </source>
</evidence>
<feature type="region of interest" description="Disordered" evidence="1">
    <location>
        <begin position="202"/>
        <end position="266"/>
    </location>
</feature>
<gene>
    <name evidence="2" type="ORF">E8A74_48400</name>
</gene>
<evidence type="ECO:0000313" key="2">
    <source>
        <dbReference type="EMBL" id="TKC94595.1"/>
    </source>
</evidence>
<comment type="caution">
    <text evidence="2">The sequence shown here is derived from an EMBL/GenBank/DDBJ whole genome shotgun (WGS) entry which is preliminary data.</text>
</comment>
<organism evidence="2 3">
    <name type="scientific">Polyangium fumosum</name>
    <dbReference type="NCBI Taxonomy" id="889272"/>
    <lineage>
        <taxon>Bacteria</taxon>
        <taxon>Pseudomonadati</taxon>
        <taxon>Myxococcota</taxon>
        <taxon>Polyangia</taxon>
        <taxon>Polyangiales</taxon>
        <taxon>Polyangiaceae</taxon>
        <taxon>Polyangium</taxon>
    </lineage>
</organism>
<feature type="compositionally biased region" description="Basic and acidic residues" evidence="1">
    <location>
        <begin position="1"/>
        <end position="15"/>
    </location>
</feature>
<dbReference type="AlphaFoldDB" id="A0A4U1IL84"/>
<keyword evidence="3" id="KW-1185">Reference proteome</keyword>
<dbReference type="RefSeq" id="WP_136935993.1">
    <property type="nucleotide sequence ID" value="NZ_SSMQ01000109.1"/>
</dbReference>
<protein>
    <submittedName>
        <fullName evidence="2">Uncharacterized protein</fullName>
    </submittedName>
</protein>
<reference evidence="2 3" key="1">
    <citation type="submission" date="2019-04" db="EMBL/GenBank/DDBJ databases">
        <authorList>
            <person name="Li Y."/>
            <person name="Wang J."/>
        </authorList>
    </citation>
    <scope>NUCLEOTIDE SEQUENCE [LARGE SCALE GENOMIC DNA]</scope>
    <source>
        <strain evidence="2 3">DSM 14668</strain>
    </source>
</reference>
<feature type="region of interest" description="Disordered" evidence="1">
    <location>
        <begin position="307"/>
        <end position="343"/>
    </location>
</feature>
<sequence length="343" mass="37660">MESGSRTESDGREARPQQNTHGSKELRREERGWVEAWEVLVTAHAKQTKHVYGLPPLPPDLKREQREAMAECLDGAAVEISAKLHARGVKRDRVEVRHELAARVMKLYFKRKTPHLMQVRHALRDLPRELHARTTEAMAALLRESHDAAEPRRSRPEPAAPEAQVEQARAAAMVEQLCMTFAPPGQQRRIDREELDAEFGFAPLKDAGNPTQDEPEPVPVEPEQPQIVAETSAPPPPREVLREAGPQAAPCGPPPEFRGWSPHRPATPRVTAALEQLRAALGPGLVPEPEAQADAEALAVAQRPLGRAGAPRWGAVGPRPAKVRRVLPQLEEPEEGQGGGGSC</sequence>
<feature type="region of interest" description="Disordered" evidence="1">
    <location>
        <begin position="1"/>
        <end position="27"/>
    </location>
</feature>
<name>A0A4U1IL84_9BACT</name>
<dbReference type="EMBL" id="SSMQ01000109">
    <property type="protein sequence ID" value="TKC94595.1"/>
    <property type="molecule type" value="Genomic_DNA"/>
</dbReference>